<dbReference type="GeneID" id="19133975"/>
<dbReference type="InterPro" id="IPR027417">
    <property type="entry name" value="P-loop_NTPase"/>
</dbReference>
<dbReference type="SUPFAM" id="SSF52540">
    <property type="entry name" value="P-loop containing nucleoside triphosphate hydrolases"/>
    <property type="match status" value="1"/>
</dbReference>
<feature type="region of interest" description="Disordered" evidence="15">
    <location>
        <begin position="483"/>
        <end position="502"/>
    </location>
</feature>
<evidence type="ECO:0000313" key="20">
    <source>
        <dbReference type="Proteomes" id="UP000016934"/>
    </source>
</evidence>
<reference evidence="19 20" key="1">
    <citation type="journal article" date="2012" name="PLoS Pathog.">
        <title>Diverse lifestyles and strategies of plant pathogenesis encoded in the genomes of eighteen Dothideomycetes fungi.</title>
        <authorList>
            <person name="Ohm R.A."/>
            <person name="Feau N."/>
            <person name="Henrissat B."/>
            <person name="Schoch C.L."/>
            <person name="Horwitz B.A."/>
            <person name="Barry K.W."/>
            <person name="Condon B.J."/>
            <person name="Copeland A.C."/>
            <person name="Dhillon B."/>
            <person name="Glaser F."/>
            <person name="Hesse C.N."/>
            <person name="Kosti I."/>
            <person name="LaButti K."/>
            <person name="Lindquist E.A."/>
            <person name="Lucas S."/>
            <person name="Salamov A.A."/>
            <person name="Bradshaw R.E."/>
            <person name="Ciuffetti L."/>
            <person name="Hamelin R.C."/>
            <person name="Kema G.H.J."/>
            <person name="Lawrence C."/>
            <person name="Scott J.A."/>
            <person name="Spatafora J.W."/>
            <person name="Turgeon B.G."/>
            <person name="de Wit P.J.G.M."/>
            <person name="Zhong S."/>
            <person name="Goodwin S.B."/>
            <person name="Grigoriev I.V."/>
        </authorList>
    </citation>
    <scope>NUCLEOTIDE SEQUENCE [LARGE SCALE GENOMIC DNA]</scope>
    <source>
        <strain evidence="20">ND90Pr / ATCC 201652</strain>
    </source>
</reference>
<dbReference type="InterPro" id="IPR011545">
    <property type="entry name" value="DEAD/DEAH_box_helicase_dom"/>
</dbReference>
<comment type="subcellular location">
    <subcellularLocation>
        <location evidence="1">Membrane</location>
        <topology evidence="1">Multi-pass membrane protein</topology>
    </subcellularLocation>
</comment>
<evidence type="ECO:0000313" key="19">
    <source>
        <dbReference type="EMBL" id="EMD68280.1"/>
    </source>
</evidence>
<dbReference type="Pfam" id="PF04142">
    <property type="entry name" value="Nuc_sug_transp"/>
    <property type="match status" value="1"/>
</dbReference>
<dbReference type="Pfam" id="PF23445">
    <property type="entry name" value="WHD_SNRNP200"/>
    <property type="match status" value="1"/>
</dbReference>
<dbReference type="GO" id="GO:0051321">
    <property type="term" value="P:meiotic cell cycle"/>
    <property type="evidence" value="ECO:0007669"/>
    <property type="project" value="UniProtKB-KW"/>
</dbReference>
<dbReference type="EMBL" id="KB445638">
    <property type="protein sequence ID" value="EMD68280.1"/>
    <property type="molecule type" value="Genomic_DNA"/>
</dbReference>
<keyword evidence="3 16" id="KW-0812">Transmembrane</keyword>
<evidence type="ECO:0000256" key="11">
    <source>
        <dbReference type="ARBA" id="ARBA00023254"/>
    </source>
</evidence>
<feature type="domain" description="Helicase C-terminal" evidence="18">
    <location>
        <begin position="843"/>
        <end position="1031"/>
    </location>
</feature>
<organism evidence="19 20">
    <name type="scientific">Cochliobolus sativus (strain ND90Pr / ATCC 201652)</name>
    <name type="common">Common root rot and spot blotch fungus</name>
    <name type="synonym">Bipolaris sorokiniana</name>
    <dbReference type="NCBI Taxonomy" id="665912"/>
    <lineage>
        <taxon>Eukaryota</taxon>
        <taxon>Fungi</taxon>
        <taxon>Dikarya</taxon>
        <taxon>Ascomycota</taxon>
        <taxon>Pezizomycotina</taxon>
        <taxon>Dothideomycetes</taxon>
        <taxon>Pleosporomycetidae</taxon>
        <taxon>Pleosporales</taxon>
        <taxon>Pleosporineae</taxon>
        <taxon>Pleosporaceae</taxon>
        <taxon>Bipolaris</taxon>
    </lineage>
</organism>
<dbReference type="InterPro" id="IPR052247">
    <property type="entry name" value="Meiotic_Crossover_Helicase"/>
</dbReference>
<dbReference type="Gene3D" id="1.10.10.10">
    <property type="entry name" value="Winged helix-like DNA-binding domain superfamily/Winged helix DNA-binding domain"/>
    <property type="match status" value="1"/>
</dbReference>
<dbReference type="SUPFAM" id="SSF158702">
    <property type="entry name" value="Sec63 N-terminal domain-like"/>
    <property type="match status" value="1"/>
</dbReference>
<dbReference type="GO" id="GO:0015165">
    <property type="term" value="F:pyrimidine nucleotide-sugar transmembrane transporter activity"/>
    <property type="evidence" value="ECO:0007669"/>
    <property type="project" value="InterPro"/>
</dbReference>
<dbReference type="GO" id="GO:0000139">
    <property type="term" value="C:Golgi membrane"/>
    <property type="evidence" value="ECO:0007669"/>
    <property type="project" value="InterPro"/>
</dbReference>
<dbReference type="SUPFAM" id="SSF103481">
    <property type="entry name" value="Multidrug resistance efflux transporter EmrE"/>
    <property type="match status" value="1"/>
</dbReference>
<dbReference type="PANTHER" id="PTHR47835:SF3">
    <property type="entry name" value="HELICASE FOR MEIOSIS 1"/>
    <property type="match status" value="1"/>
</dbReference>
<dbReference type="InterPro" id="IPR057842">
    <property type="entry name" value="WH_MER3"/>
</dbReference>
<sequence length="1935" mass="215652">MVVRTASGTLGGVSMKHLSLVTLTVQNSALILIMHYSRIMPLAGGQRYHTSTSVFLNEVIKLTISLTMAMYEMSKSLPSNTTIATLSRTLTTAIFTNESWKLAVPAVIYTIQNNLQYLAVSNLDAATFQVTYQLKILTTAIFSVMLLGRTLSTRKWLSLLLLIVGVSIIQVPQALSQPDVPATGSTPWTKTVEQLHSLGNNVAARMAKRSGSYEGIHEDRASQVPHMDRRVGLFAVLISCALSGLAGVLFEKILKDSTSGKTTTLWVRNCQLSFWSLFPSLFLGVIWKDGEIIAKTGFFVGYNWVVWTAIGFQAAGGVIVALVINYADNIAKNFATSISILLSCIASVYFFDFKVTQSFFLGTCIVLFATYLYTKPERGMQQSSVKIADFQKTTVERPYEDRGMGERFYHQEQPGSSRRVSRYNILQPQIKQPARLTAPRDRYRVARYDDPMYDTVEDDHANGPGSQLDSFDERLLQQSYPDRQPQVTHGNGRLSFAPAPSQPSYGRFAYGSVQFQDSSPDPQVGQSSSPAFKASQRRIEHASASTAKCGSGTQTSRDTRRHTIELKAHGYQRHHGQVIELQETLLTIPHAPPMCQGIRLVPVVTLPDRLRTIFPYPTFNAVQSKCFDTVFRSDNNFVLASPTGSGKTVILELAICRAFATNSTGQYKIVYQAPTKALCSERQRDWETKFNKIGLKCAELTGDSDISDLRHVQSANILITTPEKWDSMTRKWRDHEKLMRLIRVFLIDEVHILKEDRGATLEAVVSRMKSIGTNVRFVALSATVPNFNDIATWLGKSPTDPNTAAANESFGEEFRPVKLRKHVCGYMSNTNNEFGFEKVLDSKVNDVIATYSEGKPIMVFCATRNSTLNTAKLIASWWSSRMDNDRFWKAPSKPIRLLNKELRETVASGVAFHHAGLDIEDRMQIERSFITGEISVICCTSTLAVGVNLPCHLVIVKNTMAWGPAGHQEYSDLEMMQMLGRAGRPQFDDTAVAVIMTRQTKVRRYEQMVTGQEIIESKLHLNLIDHMNAEIGLGTIYDLSSARKWLKGTFLFVRLQQNPAHYKLEGSRIGQSIEEQVDDICFRDVNLLQQSNLVSSEERFTCTEFGHAMSRYYVHFETMKLFMGLEGKSSPSEILSAIAQAKEYSNIRFRQGEKTFYKVLNKSPSIRWTIPVNLDLPAQKISLMIQSVLGSADISWDGDMAKHRSQYATETMIVFRNIGSLIRCIIDCQIVLGDAVSIHSALMLERSFGAKAWDDSPLQMKQIETLGVVAVRKLVNAGIKSIEDLEGCDPHRIEAVVGRNPPYGLQILEKIKCFPKLHVSLQEQPSTIGKTLEGVKMQIKAAIGFMNERPPLRFNNKLIYVCLLVETSDGRKVHFARISGTKLGTGQSLSVTVLLTSYDQSINCHVMCDGIGIMRSATVRPQIPPSMYPIPKPSVLDSSAPHQSNMSKRRTENARESSKASTTSDDFGDDGLDDDTLVKAACGDLKFDHIDAYPDPLAEKVESNNSKAISNNKKDVRKIPSLTGLRKAVVKDTAQDPVQLANGKWVCNHPCKDREACKHLCCKNGMDKPPKKKPVTKPSQLEEPRMQSQQKLPAPKVKTSQTMLQLAAPKRKASIQIEELDLTQQEKRNKVDRALDDLEAQSEIQETTKSSNLSSTSHSISHMKPAYYHYQGDAGRVSFSEPLVTEPFLDSSDYGNIQFDDPPDFLDPPQQPSALSDCNTQTEYRDSVDCEAIALSISPESETFYDDDSLLGDVLVGLADSHSLQSNNEGKFDSMKAVEGFPDCANKEISGEARRLKDDEIADVKGITKNFLPRITYTGGHCQSHESPAERESSRSDTLMSSSRIKSVFPNMVANYIDDSKTEKPAPRKNSPPLAQLKEFQQTSTTKEFPEHLAKAVNKTSCSVSPEEKIIPNALKDLEPWLLEEFGDIVELVDE</sequence>
<dbReference type="InterPro" id="IPR001650">
    <property type="entry name" value="Helicase_C-like"/>
</dbReference>
<dbReference type="InterPro" id="IPR004179">
    <property type="entry name" value="Sec63-dom"/>
</dbReference>
<evidence type="ECO:0000256" key="5">
    <source>
        <dbReference type="ARBA" id="ARBA00022801"/>
    </source>
</evidence>
<dbReference type="Pfam" id="PF00271">
    <property type="entry name" value="Helicase_C"/>
    <property type="match status" value="1"/>
</dbReference>
<evidence type="ECO:0000256" key="12">
    <source>
        <dbReference type="ARBA" id="ARBA00034617"/>
    </source>
</evidence>
<feature type="transmembrane region" description="Helical" evidence="16">
    <location>
        <begin position="334"/>
        <end position="351"/>
    </location>
</feature>
<dbReference type="eggNOG" id="KOG2234">
    <property type="taxonomic scope" value="Eukaryota"/>
</dbReference>
<proteinExistence type="inferred from homology"/>
<dbReference type="InterPro" id="IPR007271">
    <property type="entry name" value="Nuc_sug_transpt"/>
</dbReference>
<dbReference type="SMART" id="SM00490">
    <property type="entry name" value="HELICc"/>
    <property type="match status" value="1"/>
</dbReference>
<dbReference type="GO" id="GO:0003676">
    <property type="term" value="F:nucleic acid binding"/>
    <property type="evidence" value="ECO:0007669"/>
    <property type="project" value="InterPro"/>
</dbReference>
<evidence type="ECO:0000256" key="2">
    <source>
        <dbReference type="ARBA" id="ARBA00010140"/>
    </source>
</evidence>
<dbReference type="KEGG" id="bsc:COCSADRAFT_196252"/>
<dbReference type="OrthoDB" id="5575at2759"/>
<dbReference type="GO" id="GO:0043138">
    <property type="term" value="F:3'-5' DNA helicase activity"/>
    <property type="evidence" value="ECO:0007669"/>
    <property type="project" value="UniProtKB-EC"/>
</dbReference>
<feature type="compositionally biased region" description="Basic and acidic residues" evidence="15">
    <location>
        <begin position="1449"/>
        <end position="1458"/>
    </location>
</feature>
<feature type="region of interest" description="Disordered" evidence="15">
    <location>
        <begin position="1424"/>
        <end position="1470"/>
    </location>
</feature>
<keyword evidence="7" id="KW-0067">ATP-binding</keyword>
<dbReference type="Pfam" id="PF00270">
    <property type="entry name" value="DEAD"/>
    <property type="match status" value="1"/>
</dbReference>
<dbReference type="CDD" id="cd18795">
    <property type="entry name" value="SF2_C_Ski2"/>
    <property type="match status" value="1"/>
</dbReference>
<name>M2T172_COCSN</name>
<reference evidence="20" key="2">
    <citation type="journal article" date="2013" name="PLoS Genet.">
        <title>Comparative genome structure, secondary metabolite, and effector coding capacity across Cochliobolus pathogens.</title>
        <authorList>
            <person name="Condon B.J."/>
            <person name="Leng Y."/>
            <person name="Wu D."/>
            <person name="Bushley K.E."/>
            <person name="Ohm R.A."/>
            <person name="Otillar R."/>
            <person name="Martin J."/>
            <person name="Schackwitz W."/>
            <person name="Grimwood J."/>
            <person name="MohdZainudin N."/>
            <person name="Xue C."/>
            <person name="Wang R."/>
            <person name="Manning V.A."/>
            <person name="Dhillon B."/>
            <person name="Tu Z.J."/>
            <person name="Steffenson B.J."/>
            <person name="Salamov A."/>
            <person name="Sun H."/>
            <person name="Lowry S."/>
            <person name="LaButti K."/>
            <person name="Han J."/>
            <person name="Copeland A."/>
            <person name="Lindquist E."/>
            <person name="Barry K."/>
            <person name="Schmutz J."/>
            <person name="Baker S.E."/>
            <person name="Ciuffetti L.M."/>
            <person name="Grigoriev I.V."/>
            <person name="Zhong S."/>
            <person name="Turgeon B.G."/>
        </authorList>
    </citation>
    <scope>NUCLEOTIDE SEQUENCE [LARGE SCALE GENOMIC DNA]</scope>
    <source>
        <strain evidence="20">ND90Pr / ATCC 201652</strain>
    </source>
</reference>
<comment type="similarity">
    <text evidence="2">Belongs to the helicase family. SKI2 subfamily.</text>
</comment>
<dbReference type="FunFam" id="1.10.3380.10:FF:000012">
    <property type="entry name" value="DEAD/DEAH box DNA helicase"/>
    <property type="match status" value="1"/>
</dbReference>
<evidence type="ECO:0000256" key="6">
    <source>
        <dbReference type="ARBA" id="ARBA00022806"/>
    </source>
</evidence>
<evidence type="ECO:0000256" key="16">
    <source>
        <dbReference type="SAM" id="Phobius"/>
    </source>
</evidence>
<dbReference type="PROSITE" id="PS51192">
    <property type="entry name" value="HELICASE_ATP_BIND_1"/>
    <property type="match status" value="1"/>
</dbReference>
<evidence type="ECO:0000256" key="9">
    <source>
        <dbReference type="ARBA" id="ARBA00023136"/>
    </source>
</evidence>
<keyword evidence="6" id="KW-0347">Helicase</keyword>
<dbReference type="Gene3D" id="1.10.3380.10">
    <property type="entry name" value="Sec63 N-terminal domain-like domain"/>
    <property type="match status" value="1"/>
</dbReference>
<gene>
    <name evidence="19" type="ORF">COCSADRAFT_196252</name>
</gene>
<feature type="region of interest" description="Disordered" evidence="15">
    <location>
        <begin position="1562"/>
        <end position="1598"/>
    </location>
</feature>
<feature type="compositionally biased region" description="Polar residues" evidence="15">
    <location>
        <begin position="543"/>
        <end position="556"/>
    </location>
</feature>
<feature type="domain" description="Helicase ATP-binding" evidence="17">
    <location>
        <begin position="628"/>
        <end position="802"/>
    </location>
</feature>
<feature type="transmembrane region" description="Helical" evidence="16">
    <location>
        <begin position="156"/>
        <end position="175"/>
    </location>
</feature>
<dbReference type="Proteomes" id="UP000016934">
    <property type="component" value="Unassembled WGS sequence"/>
</dbReference>
<evidence type="ECO:0000256" key="10">
    <source>
        <dbReference type="ARBA" id="ARBA00023235"/>
    </source>
</evidence>
<evidence type="ECO:0000259" key="17">
    <source>
        <dbReference type="PROSITE" id="PS51192"/>
    </source>
</evidence>
<keyword evidence="10" id="KW-0413">Isomerase</keyword>
<dbReference type="InterPro" id="IPR014001">
    <property type="entry name" value="Helicase_ATP-bd"/>
</dbReference>
<dbReference type="HOGENOM" id="CLU_000335_0_4_1"/>
<feature type="transmembrane region" description="Helical" evidence="16">
    <location>
        <begin position="270"/>
        <end position="287"/>
    </location>
</feature>
<dbReference type="RefSeq" id="XP_007695930.1">
    <property type="nucleotide sequence ID" value="XM_007697740.1"/>
</dbReference>
<comment type="catalytic activity">
    <reaction evidence="12">
        <text>Couples ATP hydrolysis with the unwinding of duplex DNA by translocating in the 3'-5' direction.</text>
        <dbReference type="EC" id="5.6.2.4"/>
    </reaction>
</comment>
<dbReference type="InterPro" id="IPR037185">
    <property type="entry name" value="EmrE-like"/>
</dbReference>
<dbReference type="NCBIfam" id="TIGR00803">
    <property type="entry name" value="nst"/>
    <property type="match status" value="2"/>
</dbReference>
<dbReference type="Gene3D" id="3.40.50.300">
    <property type="entry name" value="P-loop containing nucleotide triphosphate hydrolases"/>
    <property type="match status" value="2"/>
</dbReference>
<evidence type="ECO:0000256" key="4">
    <source>
        <dbReference type="ARBA" id="ARBA00022741"/>
    </source>
</evidence>
<keyword evidence="11" id="KW-0469">Meiosis</keyword>
<keyword evidence="9 16" id="KW-0472">Membrane</keyword>
<evidence type="ECO:0000256" key="3">
    <source>
        <dbReference type="ARBA" id="ARBA00022692"/>
    </source>
</evidence>
<feature type="compositionally biased region" description="Polar residues" evidence="15">
    <location>
        <begin position="1436"/>
        <end position="1446"/>
    </location>
</feature>
<dbReference type="PANTHER" id="PTHR47835">
    <property type="entry name" value="HFM1, ATP DEPENDENT DNA HELICASE HOMOLOG"/>
    <property type="match status" value="1"/>
</dbReference>
<dbReference type="OMA" id="GHAMARY"/>
<dbReference type="GO" id="GO:0005524">
    <property type="term" value="F:ATP binding"/>
    <property type="evidence" value="ECO:0007669"/>
    <property type="project" value="UniProtKB-KW"/>
</dbReference>
<feature type="transmembrane region" description="Helical" evidence="16">
    <location>
        <begin position="307"/>
        <end position="327"/>
    </location>
</feature>
<comment type="catalytic activity">
    <reaction evidence="14">
        <text>ATP + H2O = ADP + phosphate + H(+)</text>
        <dbReference type="Rhea" id="RHEA:13065"/>
        <dbReference type="ChEBI" id="CHEBI:15377"/>
        <dbReference type="ChEBI" id="CHEBI:15378"/>
        <dbReference type="ChEBI" id="CHEBI:30616"/>
        <dbReference type="ChEBI" id="CHEBI:43474"/>
        <dbReference type="ChEBI" id="CHEBI:456216"/>
        <dbReference type="EC" id="5.6.2.4"/>
    </reaction>
</comment>
<dbReference type="GO" id="GO:0016787">
    <property type="term" value="F:hydrolase activity"/>
    <property type="evidence" value="ECO:0007669"/>
    <property type="project" value="UniProtKB-KW"/>
</dbReference>
<dbReference type="EC" id="5.6.2.4" evidence="13"/>
<protein>
    <recommendedName>
        <fullName evidence="13">DNA 3'-5' helicase</fullName>
        <ecNumber evidence="13">5.6.2.4</ecNumber>
    </recommendedName>
</protein>
<evidence type="ECO:0000256" key="1">
    <source>
        <dbReference type="ARBA" id="ARBA00004141"/>
    </source>
</evidence>
<dbReference type="FunFam" id="1.10.10.10:FF:000012">
    <property type="entry name" value="U5 small nuclear ribonucleoprotein helicase"/>
    <property type="match status" value="1"/>
</dbReference>
<dbReference type="SMART" id="SM00487">
    <property type="entry name" value="DEXDc"/>
    <property type="match status" value="1"/>
</dbReference>
<keyword evidence="8 16" id="KW-1133">Transmembrane helix</keyword>
<evidence type="ECO:0000256" key="7">
    <source>
        <dbReference type="ARBA" id="ARBA00022840"/>
    </source>
</evidence>
<dbReference type="STRING" id="665912.M2T172"/>
<evidence type="ECO:0000256" key="14">
    <source>
        <dbReference type="ARBA" id="ARBA00048988"/>
    </source>
</evidence>
<dbReference type="Pfam" id="PF02889">
    <property type="entry name" value="Sec63"/>
    <property type="match status" value="1"/>
</dbReference>
<dbReference type="InterPro" id="IPR036388">
    <property type="entry name" value="WH-like_DNA-bd_sf"/>
</dbReference>
<dbReference type="eggNOG" id="KOG0952">
    <property type="taxonomic scope" value="Eukaryota"/>
</dbReference>
<feature type="region of interest" description="Disordered" evidence="15">
    <location>
        <begin position="1818"/>
        <end position="1841"/>
    </location>
</feature>
<feature type="compositionally biased region" description="Basic and acidic residues" evidence="15">
    <location>
        <begin position="1823"/>
        <end position="1835"/>
    </location>
</feature>
<evidence type="ECO:0000259" key="18">
    <source>
        <dbReference type="PROSITE" id="PS51194"/>
    </source>
</evidence>
<feature type="compositionally biased region" description="Polar residues" evidence="15">
    <location>
        <begin position="513"/>
        <end position="530"/>
    </location>
</feature>
<dbReference type="SMART" id="SM00973">
    <property type="entry name" value="Sec63"/>
    <property type="match status" value="1"/>
</dbReference>
<evidence type="ECO:0000256" key="8">
    <source>
        <dbReference type="ARBA" id="ARBA00022989"/>
    </source>
</evidence>
<keyword evidence="20" id="KW-1185">Reference proteome</keyword>
<keyword evidence="4" id="KW-0547">Nucleotide-binding</keyword>
<evidence type="ECO:0000256" key="15">
    <source>
        <dbReference type="SAM" id="MobiDB-lite"/>
    </source>
</evidence>
<dbReference type="PROSITE" id="PS51194">
    <property type="entry name" value="HELICASE_CTER"/>
    <property type="match status" value="1"/>
</dbReference>
<feature type="transmembrane region" description="Helical" evidence="16">
    <location>
        <begin position="231"/>
        <end position="250"/>
    </location>
</feature>
<accession>M2T172</accession>
<dbReference type="SUPFAM" id="SSF46785">
    <property type="entry name" value="Winged helix' DNA-binding domain"/>
    <property type="match status" value="1"/>
</dbReference>
<feature type="region of interest" description="Disordered" evidence="15">
    <location>
        <begin position="512"/>
        <end position="559"/>
    </location>
</feature>
<evidence type="ECO:0000256" key="13">
    <source>
        <dbReference type="ARBA" id="ARBA00034808"/>
    </source>
</evidence>
<dbReference type="InterPro" id="IPR036390">
    <property type="entry name" value="WH_DNA-bd_sf"/>
</dbReference>
<keyword evidence="5" id="KW-0378">Hydrolase</keyword>